<dbReference type="Proteomes" id="UP000438760">
    <property type="component" value="Unassembled WGS sequence"/>
</dbReference>
<evidence type="ECO:0000256" key="9">
    <source>
        <dbReference type="RuleBase" id="RU003357"/>
    </source>
</evidence>
<dbReference type="Pfam" id="PF13715">
    <property type="entry name" value="CarbopepD_reg_2"/>
    <property type="match status" value="1"/>
</dbReference>
<dbReference type="OrthoDB" id="9768177at2"/>
<keyword evidence="4 8" id="KW-0812">Transmembrane</keyword>
<dbReference type="InterPro" id="IPR023997">
    <property type="entry name" value="TonB-dep_OMP_SusC/RagA_CS"/>
</dbReference>
<keyword evidence="14" id="KW-1185">Reference proteome</keyword>
<dbReference type="SUPFAM" id="SSF56935">
    <property type="entry name" value="Porins"/>
    <property type="match status" value="1"/>
</dbReference>
<keyword evidence="3 8" id="KW-1134">Transmembrane beta strand</keyword>
<proteinExistence type="inferred from homology"/>
<organism evidence="13 14">
    <name type="scientific">Myroides albus</name>
    <dbReference type="NCBI Taxonomy" id="2562892"/>
    <lineage>
        <taxon>Bacteria</taxon>
        <taxon>Pseudomonadati</taxon>
        <taxon>Bacteroidota</taxon>
        <taxon>Flavobacteriia</taxon>
        <taxon>Flavobacteriales</taxon>
        <taxon>Flavobacteriaceae</taxon>
        <taxon>Myroides</taxon>
    </lineage>
</organism>
<dbReference type="RefSeq" id="WP_155092090.1">
    <property type="nucleotide sequence ID" value="NZ_CP102754.1"/>
</dbReference>
<dbReference type="AlphaFoldDB" id="A0A6I3LJN9"/>
<keyword evidence="7 8" id="KW-0998">Cell outer membrane</keyword>
<feature type="domain" description="TonB-dependent receptor plug" evidence="12">
    <location>
        <begin position="112"/>
        <end position="219"/>
    </location>
</feature>
<keyword evidence="5 9" id="KW-0798">TonB box</keyword>
<feature type="domain" description="TonB-dependent receptor-like beta-barrel" evidence="11">
    <location>
        <begin position="439"/>
        <end position="995"/>
    </location>
</feature>
<dbReference type="NCBIfam" id="TIGR04056">
    <property type="entry name" value="OMP_RagA_SusC"/>
    <property type="match status" value="1"/>
</dbReference>
<dbReference type="Gene3D" id="2.170.130.10">
    <property type="entry name" value="TonB-dependent receptor, plug domain"/>
    <property type="match status" value="1"/>
</dbReference>
<feature type="signal peptide" evidence="10">
    <location>
        <begin position="1"/>
        <end position="19"/>
    </location>
</feature>
<evidence type="ECO:0000256" key="10">
    <source>
        <dbReference type="SAM" id="SignalP"/>
    </source>
</evidence>
<accession>A0A6I3LJN9</accession>
<evidence type="ECO:0000259" key="12">
    <source>
        <dbReference type="Pfam" id="PF07715"/>
    </source>
</evidence>
<dbReference type="Pfam" id="PF07715">
    <property type="entry name" value="Plug"/>
    <property type="match status" value="1"/>
</dbReference>
<evidence type="ECO:0000256" key="4">
    <source>
        <dbReference type="ARBA" id="ARBA00022692"/>
    </source>
</evidence>
<dbReference type="InterPro" id="IPR008969">
    <property type="entry name" value="CarboxyPept-like_regulatory"/>
</dbReference>
<evidence type="ECO:0000313" key="14">
    <source>
        <dbReference type="Proteomes" id="UP000438760"/>
    </source>
</evidence>
<keyword evidence="2 8" id="KW-0813">Transport</keyword>
<dbReference type="InterPro" id="IPR000531">
    <property type="entry name" value="Beta-barrel_TonB"/>
</dbReference>
<evidence type="ECO:0000256" key="3">
    <source>
        <dbReference type="ARBA" id="ARBA00022452"/>
    </source>
</evidence>
<sequence length="1032" mass="114789">MQKIYVILFVFVGILTSQAQDTLVSGTVSDSSGTLPGVSVLIENSSQGTMTDLDGNYSINIKDGQVLVFSFVGYQTQKIAYKGQANVNILLSEESANLDEVIITVPYGTANKKTYTGSVGLVQAKNIEKAQVSNVSKVLEGTIAGVQSFSSSGQPGSEATIRIRGIGSINANSKPLYVVDGVPYEGELNAIAATDIESMTVLKDATAATLYGSRAANGVIMITTKQGTRETAPQIEISAKHGISSRARNDYRVLGTNDYMELQWEAIRNGQMDAGGKSPEAAAEYASQNLISQIGINPYGTNNPMPVGTDGKLLPGLKPLWSDNWDDALQQNARFTDVNVRVSGGGKNTRYFVSGGFLNDQGYVIESGFKRYNLRSNIVVDAKDWLEVGLNVAASSSIQNFPKQDDSEQSNVILFARVMPSFYPIYQRDLATGAYLVDPNTGGRMFDYGNYRASSYAKYNLIASMPHDLSEIKKDIASVRTYGQIKFLDNLKFKSSLSVDYNSTNNHNVTNPLYGPSVEYGGSVDRKNTRTVSMTFNNVLNYNLDIDDKNAISAMVGQEFYSYDSNYFGGQREQLIMNGYFEPDAASKVIDFFGKADEYKMLSFFGNAQYSYDKKYYLSASFRRDGSSRFSPDSRWGNFWSFGASWRIIDEEFMNQYRDTWLSNLLFRASYGAQGNDNVGYYAYQALYAIQNNLGDPGLVTSRLGTEDLSWETNLNMNIGLDFGFFNERLSGTIEYFERRSKDLLFDRDLASSTGFTSIQENIGAMKNYGWEFTLNGTPIMTEDWRWSVGLNLTTYKNKITSLPSEAIWSGNKKWVKGGSLYDFYLPEWAGVNPTNGNAQWYLQNGDGSKTITDDYSQVDKVEHKVKQGNSLPDVSGGFSTELTYQNWSLSANFAYNIGGKIYNGDKMSLYRSSGGGTNWSTDMLNRWTPDNPNTDVAKVSTHPKSAWNQSSDRFLVDRSYLKLKNLTVSYNVPQEWLKKVRLSSASVYFQAENLFTWTKEQGLDPEQTFDGSTYFRYPAMKTISLGINVKL</sequence>
<comment type="similarity">
    <text evidence="8 9">Belongs to the TonB-dependent receptor family.</text>
</comment>
<keyword evidence="10" id="KW-0732">Signal</keyword>
<dbReference type="InterPro" id="IPR039426">
    <property type="entry name" value="TonB-dep_rcpt-like"/>
</dbReference>
<evidence type="ECO:0000256" key="6">
    <source>
        <dbReference type="ARBA" id="ARBA00023136"/>
    </source>
</evidence>
<name>A0A6I3LJN9_9FLAO</name>
<dbReference type="SUPFAM" id="SSF49464">
    <property type="entry name" value="Carboxypeptidase regulatory domain-like"/>
    <property type="match status" value="1"/>
</dbReference>
<dbReference type="Gene3D" id="2.40.170.20">
    <property type="entry name" value="TonB-dependent receptor, beta-barrel domain"/>
    <property type="match status" value="1"/>
</dbReference>
<dbReference type="InterPro" id="IPR023996">
    <property type="entry name" value="TonB-dep_OMP_SusC/RagA"/>
</dbReference>
<dbReference type="GO" id="GO:0009279">
    <property type="term" value="C:cell outer membrane"/>
    <property type="evidence" value="ECO:0007669"/>
    <property type="project" value="UniProtKB-SubCell"/>
</dbReference>
<evidence type="ECO:0000256" key="2">
    <source>
        <dbReference type="ARBA" id="ARBA00022448"/>
    </source>
</evidence>
<evidence type="ECO:0000256" key="5">
    <source>
        <dbReference type="ARBA" id="ARBA00023077"/>
    </source>
</evidence>
<dbReference type="Pfam" id="PF00593">
    <property type="entry name" value="TonB_dep_Rec_b-barrel"/>
    <property type="match status" value="1"/>
</dbReference>
<protein>
    <submittedName>
        <fullName evidence="13">SusC/RagA family TonB-linked outer membrane protein</fullName>
    </submittedName>
</protein>
<dbReference type="InterPro" id="IPR012910">
    <property type="entry name" value="Plug_dom"/>
</dbReference>
<evidence type="ECO:0000256" key="7">
    <source>
        <dbReference type="ARBA" id="ARBA00023237"/>
    </source>
</evidence>
<dbReference type="InterPro" id="IPR037066">
    <property type="entry name" value="Plug_dom_sf"/>
</dbReference>
<evidence type="ECO:0000259" key="11">
    <source>
        <dbReference type="Pfam" id="PF00593"/>
    </source>
</evidence>
<dbReference type="PROSITE" id="PS52016">
    <property type="entry name" value="TONB_DEPENDENT_REC_3"/>
    <property type="match status" value="1"/>
</dbReference>
<evidence type="ECO:0000313" key="13">
    <source>
        <dbReference type="EMBL" id="MTG98057.1"/>
    </source>
</evidence>
<evidence type="ECO:0000256" key="8">
    <source>
        <dbReference type="PROSITE-ProRule" id="PRU01360"/>
    </source>
</evidence>
<dbReference type="NCBIfam" id="TIGR04057">
    <property type="entry name" value="SusC_RagA_signa"/>
    <property type="match status" value="1"/>
</dbReference>
<comment type="subcellular location">
    <subcellularLocation>
        <location evidence="1 8">Cell outer membrane</location>
        <topology evidence="1 8">Multi-pass membrane protein</topology>
    </subcellularLocation>
</comment>
<keyword evidence="6 8" id="KW-0472">Membrane</keyword>
<comment type="caution">
    <text evidence="13">The sequence shown here is derived from an EMBL/GenBank/DDBJ whole genome shotgun (WGS) entry which is preliminary data.</text>
</comment>
<dbReference type="EMBL" id="WMJX01000013">
    <property type="protein sequence ID" value="MTG98057.1"/>
    <property type="molecule type" value="Genomic_DNA"/>
</dbReference>
<reference evidence="13 14" key="1">
    <citation type="submission" date="2019-11" db="EMBL/GenBank/DDBJ databases">
        <title>Genome of Strain BIT-d1.</title>
        <authorList>
            <person name="Yang Y."/>
        </authorList>
    </citation>
    <scope>NUCLEOTIDE SEQUENCE [LARGE SCALE GENOMIC DNA]</scope>
    <source>
        <strain evidence="13 14">BIT-d1</strain>
    </source>
</reference>
<dbReference type="Gene3D" id="2.60.40.1120">
    <property type="entry name" value="Carboxypeptidase-like, regulatory domain"/>
    <property type="match status" value="1"/>
</dbReference>
<dbReference type="InterPro" id="IPR036942">
    <property type="entry name" value="Beta-barrel_TonB_sf"/>
</dbReference>
<evidence type="ECO:0000256" key="1">
    <source>
        <dbReference type="ARBA" id="ARBA00004571"/>
    </source>
</evidence>
<feature type="chain" id="PRO_5026335288" evidence="10">
    <location>
        <begin position="20"/>
        <end position="1032"/>
    </location>
</feature>
<gene>
    <name evidence="13" type="ORF">GJV76_07925</name>
</gene>